<dbReference type="GO" id="GO:0005886">
    <property type="term" value="C:plasma membrane"/>
    <property type="evidence" value="ECO:0007669"/>
    <property type="project" value="UniProtKB-SubCell"/>
</dbReference>
<comment type="caution">
    <text evidence="8">The sequence shown here is derived from an EMBL/GenBank/DDBJ whole genome shotgun (WGS) entry which is preliminary data.</text>
</comment>
<dbReference type="EMBL" id="PDKJ01000005">
    <property type="protein sequence ID" value="RXJ68435.1"/>
    <property type="molecule type" value="Genomic_DNA"/>
</dbReference>
<evidence type="ECO:0000259" key="7">
    <source>
        <dbReference type="Pfam" id="PF01292"/>
    </source>
</evidence>
<name>A0A4Q0YEC8_9BACT</name>
<evidence type="ECO:0000313" key="9">
    <source>
        <dbReference type="Proteomes" id="UP000290172"/>
    </source>
</evidence>
<keyword evidence="4 6" id="KW-1133">Transmembrane helix</keyword>
<feature type="transmembrane region" description="Helical" evidence="6">
    <location>
        <begin position="145"/>
        <end position="162"/>
    </location>
</feature>
<dbReference type="RefSeq" id="WP_128980229.1">
    <property type="nucleotide sequence ID" value="NZ_PDKJ01000005.1"/>
</dbReference>
<dbReference type="GO" id="GO:0020037">
    <property type="term" value="F:heme binding"/>
    <property type="evidence" value="ECO:0007669"/>
    <property type="project" value="TreeGrafter"/>
</dbReference>
<comment type="subcellular location">
    <subcellularLocation>
        <location evidence="1">Cell membrane</location>
        <topology evidence="1">Multi-pass membrane protein</topology>
    </subcellularLocation>
</comment>
<keyword evidence="2" id="KW-1003">Cell membrane</keyword>
<keyword evidence="5 6" id="KW-0472">Membrane</keyword>
<dbReference type="InterPro" id="IPR051542">
    <property type="entry name" value="Hydrogenase_cytochrome"/>
</dbReference>
<feature type="transmembrane region" description="Helical" evidence="6">
    <location>
        <begin position="33"/>
        <end position="53"/>
    </location>
</feature>
<dbReference type="InterPro" id="IPR011577">
    <property type="entry name" value="Cyt_b561_bac/Ni-Hgenase"/>
</dbReference>
<reference evidence="8 9" key="1">
    <citation type="submission" date="2017-10" db="EMBL/GenBank/DDBJ databases">
        <title>Genomics of the genus Arcobacter.</title>
        <authorList>
            <person name="Perez-Cataluna A."/>
            <person name="Figueras M.J."/>
        </authorList>
    </citation>
    <scope>NUCLEOTIDE SEQUENCE [LARGE SCALE GENOMIC DNA]</scope>
    <source>
        <strain evidence="8 9">CECT 8993</strain>
    </source>
</reference>
<dbReference type="GO" id="GO:0009055">
    <property type="term" value="F:electron transfer activity"/>
    <property type="evidence" value="ECO:0007669"/>
    <property type="project" value="InterPro"/>
</dbReference>
<organism evidence="8 9">
    <name type="scientific">Halarcobacter ebronensis</name>
    <dbReference type="NCBI Taxonomy" id="1462615"/>
    <lineage>
        <taxon>Bacteria</taxon>
        <taxon>Pseudomonadati</taxon>
        <taxon>Campylobacterota</taxon>
        <taxon>Epsilonproteobacteria</taxon>
        <taxon>Campylobacterales</taxon>
        <taxon>Arcobacteraceae</taxon>
        <taxon>Halarcobacter</taxon>
    </lineage>
</organism>
<evidence type="ECO:0000313" key="8">
    <source>
        <dbReference type="EMBL" id="RXJ68435.1"/>
    </source>
</evidence>
<feature type="transmembrane region" description="Helical" evidence="6">
    <location>
        <begin position="198"/>
        <end position="216"/>
    </location>
</feature>
<dbReference type="Gene3D" id="1.20.950.20">
    <property type="entry name" value="Transmembrane di-heme cytochromes, Chain C"/>
    <property type="match status" value="1"/>
</dbReference>
<dbReference type="InterPro" id="IPR016174">
    <property type="entry name" value="Di-haem_cyt_TM"/>
</dbReference>
<dbReference type="PANTHER" id="PTHR30485:SF2">
    <property type="entry name" value="BLL0597 PROTEIN"/>
    <property type="match status" value="1"/>
</dbReference>
<dbReference type="SUPFAM" id="SSF81342">
    <property type="entry name" value="Transmembrane di-heme cytochromes"/>
    <property type="match status" value="1"/>
</dbReference>
<feature type="domain" description="Cytochrome b561 bacterial/Ni-hydrogenase" evidence="7">
    <location>
        <begin position="6"/>
        <end position="180"/>
    </location>
</feature>
<dbReference type="PANTHER" id="PTHR30485">
    <property type="entry name" value="NI/FE-HYDROGENASE 1 B-TYPE CYTOCHROME SUBUNIT"/>
    <property type="match status" value="1"/>
</dbReference>
<gene>
    <name evidence="8" type="ORF">CRV08_06280</name>
</gene>
<proteinExistence type="predicted"/>
<keyword evidence="3 6" id="KW-0812">Transmembrane</keyword>
<evidence type="ECO:0000256" key="2">
    <source>
        <dbReference type="ARBA" id="ARBA00022475"/>
    </source>
</evidence>
<evidence type="ECO:0000256" key="6">
    <source>
        <dbReference type="SAM" id="Phobius"/>
    </source>
</evidence>
<protein>
    <submittedName>
        <fullName evidence="8">Cytochrome B</fullName>
    </submittedName>
</protein>
<feature type="transmembrane region" description="Helical" evidence="6">
    <location>
        <begin position="93"/>
        <end position="118"/>
    </location>
</feature>
<evidence type="ECO:0000256" key="5">
    <source>
        <dbReference type="ARBA" id="ARBA00023136"/>
    </source>
</evidence>
<dbReference type="AlphaFoldDB" id="A0A4Q0YEC8"/>
<evidence type="ECO:0000256" key="3">
    <source>
        <dbReference type="ARBA" id="ARBA00022692"/>
    </source>
</evidence>
<dbReference type="Proteomes" id="UP000290172">
    <property type="component" value="Unassembled WGS sequence"/>
</dbReference>
<dbReference type="Pfam" id="PF01292">
    <property type="entry name" value="Ni_hydr_CYTB"/>
    <property type="match status" value="1"/>
</dbReference>
<evidence type="ECO:0000256" key="1">
    <source>
        <dbReference type="ARBA" id="ARBA00004651"/>
    </source>
</evidence>
<feature type="transmembrane region" description="Helical" evidence="6">
    <location>
        <begin position="12"/>
        <end position="27"/>
    </location>
</feature>
<evidence type="ECO:0000256" key="4">
    <source>
        <dbReference type="ARBA" id="ARBA00022989"/>
    </source>
</evidence>
<sequence>MKSYIWSLPTRVFHLLFATFILLAFLTDEDNLLTYHAIIGYSIFILLAFRVVWGLMGPTYSKFSDFPLGIKRVKEFISTIFSSHKEYVGHNPAASYVMLAMLIVTFLTILSGVLTFGIQEGKGLLSFLNSSYFKEMKLFKEIHEAFSTLLIVLIVAHLGGVLSDRILNKKAQTLNSIVTGYKVVKEAKEVRVNIYQKVVATLFFMLFISFLIFSFTNQGNKMLVSKYEPIDYKKQNELFVSECASCHTLYPSTYFA</sequence>
<accession>A0A4Q0YEC8</accession>
<dbReference type="GO" id="GO:0022904">
    <property type="term" value="P:respiratory electron transport chain"/>
    <property type="evidence" value="ECO:0007669"/>
    <property type="project" value="InterPro"/>
</dbReference>